<sequence>MFVFSLVVVVYLPRLAARPQRRPTPRTLARGVFPLTTLLQPAHRLTTTAPARIHAQRAHRSHQAALGVPTAIATPTPLPRPGHVTAYPNDAHLRAPTSALPRPSSSPPPSTHSPDLGIA</sequence>
<dbReference type="EMBL" id="KN832701">
    <property type="protein sequence ID" value="KII82742.1"/>
    <property type="molecule type" value="Genomic_DNA"/>
</dbReference>
<name>A0A0C9SPL6_PLICR</name>
<dbReference type="HOGENOM" id="CLU_2074151_0_0_1"/>
<evidence type="ECO:0008006" key="5">
    <source>
        <dbReference type="Google" id="ProtNLM"/>
    </source>
</evidence>
<feature type="compositionally biased region" description="Low complexity" evidence="1">
    <location>
        <begin position="94"/>
        <end position="103"/>
    </location>
</feature>
<organism evidence="3 4">
    <name type="scientific">Plicaturopsis crispa FD-325 SS-3</name>
    <dbReference type="NCBI Taxonomy" id="944288"/>
    <lineage>
        <taxon>Eukaryota</taxon>
        <taxon>Fungi</taxon>
        <taxon>Dikarya</taxon>
        <taxon>Basidiomycota</taxon>
        <taxon>Agaricomycotina</taxon>
        <taxon>Agaricomycetes</taxon>
        <taxon>Agaricomycetidae</taxon>
        <taxon>Amylocorticiales</taxon>
        <taxon>Amylocorticiaceae</taxon>
        <taxon>Plicatura</taxon>
        <taxon>Plicaturopsis crispa</taxon>
    </lineage>
</organism>
<evidence type="ECO:0000313" key="3">
    <source>
        <dbReference type="EMBL" id="KII82742.1"/>
    </source>
</evidence>
<keyword evidence="4" id="KW-1185">Reference proteome</keyword>
<accession>A0A0C9SPL6</accession>
<dbReference type="Proteomes" id="UP000053263">
    <property type="component" value="Unassembled WGS sequence"/>
</dbReference>
<gene>
    <name evidence="3" type="ORF">PLICRDRAFT_181090</name>
</gene>
<feature type="signal peptide" evidence="2">
    <location>
        <begin position="1"/>
        <end position="17"/>
    </location>
</feature>
<reference evidence="3 4" key="1">
    <citation type="submission" date="2014-06" db="EMBL/GenBank/DDBJ databases">
        <title>Evolutionary Origins and Diversification of the Mycorrhizal Mutualists.</title>
        <authorList>
            <consortium name="DOE Joint Genome Institute"/>
            <consortium name="Mycorrhizal Genomics Consortium"/>
            <person name="Kohler A."/>
            <person name="Kuo A."/>
            <person name="Nagy L.G."/>
            <person name="Floudas D."/>
            <person name="Copeland A."/>
            <person name="Barry K.W."/>
            <person name="Cichocki N."/>
            <person name="Veneault-Fourrey C."/>
            <person name="LaButti K."/>
            <person name="Lindquist E.A."/>
            <person name="Lipzen A."/>
            <person name="Lundell T."/>
            <person name="Morin E."/>
            <person name="Murat C."/>
            <person name="Riley R."/>
            <person name="Ohm R."/>
            <person name="Sun H."/>
            <person name="Tunlid A."/>
            <person name="Henrissat B."/>
            <person name="Grigoriev I.V."/>
            <person name="Hibbett D.S."/>
            <person name="Martin F."/>
        </authorList>
    </citation>
    <scope>NUCLEOTIDE SEQUENCE [LARGE SCALE GENOMIC DNA]</scope>
    <source>
        <strain evidence="3 4">FD-325 SS-3</strain>
    </source>
</reference>
<evidence type="ECO:0000256" key="2">
    <source>
        <dbReference type="SAM" id="SignalP"/>
    </source>
</evidence>
<proteinExistence type="predicted"/>
<dbReference type="AlphaFoldDB" id="A0A0C9SPL6"/>
<feature type="chain" id="PRO_5002203633" description="Secreted protein" evidence="2">
    <location>
        <begin position="18"/>
        <end position="119"/>
    </location>
</feature>
<keyword evidence="2" id="KW-0732">Signal</keyword>
<evidence type="ECO:0000256" key="1">
    <source>
        <dbReference type="SAM" id="MobiDB-lite"/>
    </source>
</evidence>
<feature type="region of interest" description="Disordered" evidence="1">
    <location>
        <begin position="71"/>
        <end position="119"/>
    </location>
</feature>
<protein>
    <recommendedName>
        <fullName evidence="5">Secreted protein</fullName>
    </recommendedName>
</protein>
<evidence type="ECO:0000313" key="4">
    <source>
        <dbReference type="Proteomes" id="UP000053263"/>
    </source>
</evidence>